<evidence type="ECO:0000256" key="1">
    <source>
        <dbReference type="SAM" id="SignalP"/>
    </source>
</evidence>
<evidence type="ECO:0000313" key="3">
    <source>
        <dbReference type="Proteomes" id="UP000186922"/>
    </source>
</evidence>
<gene>
    <name evidence="2" type="primary">RvY_11234</name>
    <name evidence="2" type="synonym">RvY_11234.2</name>
    <name evidence="2" type="ORF">RvY_11234-2</name>
</gene>
<dbReference type="Proteomes" id="UP000186922">
    <property type="component" value="Unassembled WGS sequence"/>
</dbReference>
<feature type="chain" id="PRO_5008898436" evidence="1">
    <location>
        <begin position="18"/>
        <end position="72"/>
    </location>
</feature>
<dbReference type="AlphaFoldDB" id="A0A1D1VHV3"/>
<proteinExistence type="predicted"/>
<organism evidence="2 3">
    <name type="scientific">Ramazzottius varieornatus</name>
    <name type="common">Water bear</name>
    <name type="synonym">Tardigrade</name>
    <dbReference type="NCBI Taxonomy" id="947166"/>
    <lineage>
        <taxon>Eukaryota</taxon>
        <taxon>Metazoa</taxon>
        <taxon>Ecdysozoa</taxon>
        <taxon>Tardigrada</taxon>
        <taxon>Eutardigrada</taxon>
        <taxon>Parachela</taxon>
        <taxon>Hypsibioidea</taxon>
        <taxon>Ramazzottiidae</taxon>
        <taxon>Ramazzottius</taxon>
    </lineage>
</organism>
<evidence type="ECO:0000313" key="2">
    <source>
        <dbReference type="EMBL" id="GAV00376.1"/>
    </source>
</evidence>
<dbReference type="EMBL" id="BDGG01000006">
    <property type="protein sequence ID" value="GAV00376.1"/>
    <property type="molecule type" value="Genomic_DNA"/>
</dbReference>
<accession>A0A1D1VHV3</accession>
<comment type="caution">
    <text evidence="2">The sequence shown here is derived from an EMBL/GenBank/DDBJ whole genome shotgun (WGS) entry which is preliminary data.</text>
</comment>
<sequence>MIVHLGLILTVVTLAMTAPVTVQQQEVEPVLDGGFTPEKTANAANQALADLVGCSGPIVCFVILHNPQNLIR</sequence>
<keyword evidence="3" id="KW-1185">Reference proteome</keyword>
<protein>
    <submittedName>
        <fullName evidence="2">Uncharacterized protein</fullName>
    </submittedName>
</protein>
<name>A0A1D1VHV3_RAMVA</name>
<feature type="signal peptide" evidence="1">
    <location>
        <begin position="1"/>
        <end position="17"/>
    </location>
</feature>
<reference evidence="2 3" key="1">
    <citation type="journal article" date="2016" name="Nat. Commun.">
        <title>Extremotolerant tardigrade genome and improved radiotolerance of human cultured cells by tardigrade-unique protein.</title>
        <authorList>
            <person name="Hashimoto T."/>
            <person name="Horikawa D.D."/>
            <person name="Saito Y."/>
            <person name="Kuwahara H."/>
            <person name="Kozuka-Hata H."/>
            <person name="Shin-I T."/>
            <person name="Minakuchi Y."/>
            <person name="Ohishi K."/>
            <person name="Motoyama A."/>
            <person name="Aizu T."/>
            <person name="Enomoto A."/>
            <person name="Kondo K."/>
            <person name="Tanaka S."/>
            <person name="Hara Y."/>
            <person name="Koshikawa S."/>
            <person name="Sagara H."/>
            <person name="Miura T."/>
            <person name="Yokobori S."/>
            <person name="Miyagawa K."/>
            <person name="Suzuki Y."/>
            <person name="Kubo T."/>
            <person name="Oyama M."/>
            <person name="Kohara Y."/>
            <person name="Fujiyama A."/>
            <person name="Arakawa K."/>
            <person name="Katayama T."/>
            <person name="Toyoda A."/>
            <person name="Kunieda T."/>
        </authorList>
    </citation>
    <scope>NUCLEOTIDE SEQUENCE [LARGE SCALE GENOMIC DNA]</scope>
    <source>
        <strain evidence="2 3">YOKOZUNA-1</strain>
    </source>
</reference>
<keyword evidence="1" id="KW-0732">Signal</keyword>